<comment type="caution">
    <text evidence="6">The sequence shown here is derived from an EMBL/GenBank/DDBJ whole genome shotgun (WGS) entry which is preliminary data.</text>
</comment>
<gene>
    <name evidence="6" type="ORF">IQ24_00386</name>
</gene>
<keyword evidence="7" id="KW-1185">Reference proteome</keyword>
<dbReference type="Pfam" id="PF25954">
    <property type="entry name" value="Beta-barrel_RND_2"/>
    <property type="match status" value="1"/>
</dbReference>
<dbReference type="Gene3D" id="2.40.50.100">
    <property type="match status" value="1"/>
</dbReference>
<feature type="domain" description="Multidrug resistance protein MdtA-like barrel-sandwich hybrid" evidence="4">
    <location>
        <begin position="76"/>
        <end position="271"/>
    </location>
</feature>
<evidence type="ECO:0000256" key="3">
    <source>
        <dbReference type="SAM" id="Phobius"/>
    </source>
</evidence>
<dbReference type="Gene3D" id="1.10.287.470">
    <property type="entry name" value="Helix hairpin bin"/>
    <property type="match status" value="1"/>
</dbReference>
<feature type="domain" description="CusB-like beta-barrel" evidence="5">
    <location>
        <begin position="278"/>
        <end position="319"/>
    </location>
</feature>
<sequence>MNKPVVQFKPKPEEPAVAPAPVAKKPRKRAWLTLARASVIVAGIGLAVVVPLGWGSWVAGMTNQSTNNAYLHADTIPVSAEVEGRVTRLLVSDFQEVKKGDLLLQIEPTEYQAQVQQAGAAVLAAEAQIYNIESQIQLQNRVIDRARAGLAALEADRDRLEAENRRQLTLKERGWTTDQKLEAAVADIKRADAQIVEQQAAVEAERERINVLSTEAQQANAELSSARAGLDLATIQLDRTKLTAPSDGVVGVSGVREGQFVRAGAQVLSVVPMAELYVTANFRETQLAQFRPGQAVSITVDTFPGKVLTGEVERLSPATGAVFSLLPADNATGNFTKVAQRVAVRIALDADPELQGLLRPGMSVEATVHTDQLAKDQPQLAAAR</sequence>
<feature type="transmembrane region" description="Helical" evidence="3">
    <location>
        <begin position="34"/>
        <end position="57"/>
    </location>
</feature>
<keyword evidence="3" id="KW-1133">Transmembrane helix</keyword>
<keyword evidence="1" id="KW-0175">Coiled coil</keyword>
<dbReference type="RefSeq" id="WP_158637466.1">
    <property type="nucleotide sequence ID" value="NZ_VLKU01000001.1"/>
</dbReference>
<dbReference type="Gene3D" id="2.40.30.170">
    <property type="match status" value="1"/>
</dbReference>
<dbReference type="PRINTS" id="PR01490">
    <property type="entry name" value="RTXTOXIND"/>
</dbReference>
<evidence type="ECO:0000259" key="5">
    <source>
        <dbReference type="Pfam" id="PF25954"/>
    </source>
</evidence>
<organism evidence="6 7">
    <name type="scientific">Paracoccus sulfuroxidans</name>
    <dbReference type="NCBI Taxonomy" id="384678"/>
    <lineage>
        <taxon>Bacteria</taxon>
        <taxon>Pseudomonadati</taxon>
        <taxon>Pseudomonadota</taxon>
        <taxon>Alphaproteobacteria</taxon>
        <taxon>Rhodobacterales</taxon>
        <taxon>Paracoccaceae</taxon>
        <taxon>Paracoccus</taxon>
    </lineage>
</organism>
<evidence type="ECO:0000259" key="4">
    <source>
        <dbReference type="Pfam" id="PF25917"/>
    </source>
</evidence>
<dbReference type="PANTHER" id="PTHR30386">
    <property type="entry name" value="MEMBRANE FUSION SUBUNIT OF EMRAB-TOLC MULTIDRUG EFFLUX PUMP"/>
    <property type="match status" value="1"/>
</dbReference>
<proteinExistence type="predicted"/>
<dbReference type="Pfam" id="PF25917">
    <property type="entry name" value="BSH_RND"/>
    <property type="match status" value="1"/>
</dbReference>
<evidence type="ECO:0000256" key="2">
    <source>
        <dbReference type="SAM" id="MobiDB-lite"/>
    </source>
</evidence>
<evidence type="ECO:0000313" key="7">
    <source>
        <dbReference type="Proteomes" id="UP000316225"/>
    </source>
</evidence>
<feature type="coiled-coil region" evidence="1">
    <location>
        <begin position="143"/>
        <end position="222"/>
    </location>
</feature>
<dbReference type="SUPFAM" id="SSF111369">
    <property type="entry name" value="HlyD-like secretion proteins"/>
    <property type="match status" value="1"/>
</dbReference>
<keyword evidence="3" id="KW-0812">Transmembrane</keyword>
<dbReference type="InterPro" id="IPR050739">
    <property type="entry name" value="MFP"/>
</dbReference>
<keyword evidence="3" id="KW-0472">Membrane</keyword>
<evidence type="ECO:0000256" key="1">
    <source>
        <dbReference type="SAM" id="Coils"/>
    </source>
</evidence>
<dbReference type="AlphaFoldDB" id="A0A562P182"/>
<reference evidence="6 7" key="1">
    <citation type="journal article" date="2015" name="Stand. Genomic Sci.">
        <title>Genomic Encyclopedia of Bacterial and Archaeal Type Strains, Phase III: the genomes of soil and plant-associated and newly described type strains.</title>
        <authorList>
            <person name="Whitman W.B."/>
            <person name="Woyke T."/>
            <person name="Klenk H.P."/>
            <person name="Zhou Y."/>
            <person name="Lilburn T.G."/>
            <person name="Beck B.J."/>
            <person name="De Vos P."/>
            <person name="Vandamme P."/>
            <person name="Eisen J.A."/>
            <person name="Garrity G."/>
            <person name="Hugenholtz P."/>
            <person name="Kyrpides N.C."/>
        </authorList>
    </citation>
    <scope>NUCLEOTIDE SEQUENCE [LARGE SCALE GENOMIC DNA]</scope>
    <source>
        <strain evidence="6 7">CGMCC 1.5364</strain>
    </source>
</reference>
<name>A0A562P182_9RHOB</name>
<dbReference type="InterPro" id="IPR058792">
    <property type="entry name" value="Beta-barrel_RND_2"/>
</dbReference>
<dbReference type="PANTHER" id="PTHR30386:SF24">
    <property type="entry name" value="MULTIDRUG RESISTANCE EFFLUX PUMP"/>
    <property type="match status" value="1"/>
</dbReference>
<protein>
    <submittedName>
        <fullName evidence="6">Membrane fusion protein (Multidrug efflux system)</fullName>
    </submittedName>
</protein>
<dbReference type="InterPro" id="IPR058625">
    <property type="entry name" value="MdtA-like_BSH"/>
</dbReference>
<accession>A0A562P182</accession>
<dbReference type="Proteomes" id="UP000316225">
    <property type="component" value="Unassembled WGS sequence"/>
</dbReference>
<feature type="region of interest" description="Disordered" evidence="2">
    <location>
        <begin position="1"/>
        <end position="21"/>
    </location>
</feature>
<dbReference type="OrthoDB" id="9811754at2"/>
<evidence type="ECO:0000313" key="6">
    <source>
        <dbReference type="EMBL" id="TWI38248.1"/>
    </source>
</evidence>
<dbReference type="EMBL" id="VLKU01000001">
    <property type="protein sequence ID" value="TWI38248.1"/>
    <property type="molecule type" value="Genomic_DNA"/>
</dbReference>
<dbReference type="GO" id="GO:0055085">
    <property type="term" value="P:transmembrane transport"/>
    <property type="evidence" value="ECO:0007669"/>
    <property type="project" value="InterPro"/>
</dbReference>